<proteinExistence type="predicted"/>
<gene>
    <name evidence="1" type="primary">EXD3_1</name>
    <name evidence="1" type="ORF">BGZ96_009234</name>
</gene>
<keyword evidence="1" id="KW-0540">Nuclease</keyword>
<sequence>MYQLKQLYDSLFNSDVVGISLIRPLAKPWAKTKHLHPDELQQQQQLMLQQREEVTMRMKKSGKSDGGSGGQCTYLQLACSSDKHVYVVDLEVFLDEEIDPSHKFPRLIGEIFFNPSICKLAYNWSEEARSLKTLFPALRESQYRMDNLIDLFYIWIVPNPNFKPKPQTSYSSHNLPVTTTNASKKIKAWYCGSGGEKKPPYLPTTMLQPRYRNVSGLLVRVMGKFLRRTSRLGWDAWTVRPLSVCLQTDLAMSAQCLVDLFAVLDKEGQRKEREETVEFKVQATTK</sequence>
<dbReference type="PANTHER" id="PTHR47765:SF2">
    <property type="entry name" value="EXONUCLEASE MUT-7 HOMOLOG"/>
    <property type="match status" value="1"/>
</dbReference>
<dbReference type="InterPro" id="IPR012337">
    <property type="entry name" value="RNaseH-like_sf"/>
</dbReference>
<keyword evidence="2" id="KW-1185">Reference proteome</keyword>
<dbReference type="Gene3D" id="3.30.420.10">
    <property type="entry name" value="Ribonuclease H-like superfamily/Ribonuclease H"/>
    <property type="match status" value="1"/>
</dbReference>
<dbReference type="Proteomes" id="UP001194696">
    <property type="component" value="Unassembled WGS sequence"/>
</dbReference>
<organism evidence="1 2">
    <name type="scientific">Linnemannia gamsii</name>
    <dbReference type="NCBI Taxonomy" id="64522"/>
    <lineage>
        <taxon>Eukaryota</taxon>
        <taxon>Fungi</taxon>
        <taxon>Fungi incertae sedis</taxon>
        <taxon>Mucoromycota</taxon>
        <taxon>Mortierellomycotina</taxon>
        <taxon>Mortierellomycetes</taxon>
        <taxon>Mortierellales</taxon>
        <taxon>Mortierellaceae</taxon>
        <taxon>Linnemannia</taxon>
    </lineage>
</organism>
<dbReference type="InterPro" id="IPR052408">
    <property type="entry name" value="Exonuclease_MUT-7-like"/>
</dbReference>
<dbReference type="InterPro" id="IPR036397">
    <property type="entry name" value="RNaseH_sf"/>
</dbReference>
<comment type="caution">
    <text evidence="1">The sequence shown here is derived from an EMBL/GenBank/DDBJ whole genome shotgun (WGS) entry which is preliminary data.</text>
</comment>
<dbReference type="PANTHER" id="PTHR47765">
    <property type="entry name" value="3'-5' EXONUCLEASE DOMAIN-CONTAINING PROTEIN"/>
    <property type="match status" value="1"/>
</dbReference>
<dbReference type="SUPFAM" id="SSF53098">
    <property type="entry name" value="Ribonuclease H-like"/>
    <property type="match status" value="1"/>
</dbReference>
<accession>A0ABQ7KEI2</accession>
<name>A0ABQ7KEI2_9FUNG</name>
<evidence type="ECO:0000313" key="2">
    <source>
        <dbReference type="Proteomes" id="UP001194696"/>
    </source>
</evidence>
<dbReference type="EMBL" id="JAAAIM010000055">
    <property type="protein sequence ID" value="KAG0296531.1"/>
    <property type="molecule type" value="Genomic_DNA"/>
</dbReference>
<keyword evidence="1" id="KW-0378">Hydrolase</keyword>
<dbReference type="GO" id="GO:0004527">
    <property type="term" value="F:exonuclease activity"/>
    <property type="evidence" value="ECO:0007669"/>
    <property type="project" value="UniProtKB-KW"/>
</dbReference>
<protein>
    <submittedName>
        <fullName evidence="1">Exonuclease mut-7</fullName>
    </submittedName>
</protein>
<evidence type="ECO:0000313" key="1">
    <source>
        <dbReference type="EMBL" id="KAG0296531.1"/>
    </source>
</evidence>
<keyword evidence="1" id="KW-0269">Exonuclease</keyword>
<reference evidence="1 2" key="1">
    <citation type="journal article" date="2020" name="Fungal Divers.">
        <title>Resolving the Mortierellaceae phylogeny through synthesis of multi-gene phylogenetics and phylogenomics.</title>
        <authorList>
            <person name="Vandepol N."/>
            <person name="Liber J."/>
            <person name="Desiro A."/>
            <person name="Na H."/>
            <person name="Kennedy M."/>
            <person name="Barry K."/>
            <person name="Grigoriev I.V."/>
            <person name="Miller A.N."/>
            <person name="O'Donnell K."/>
            <person name="Stajich J.E."/>
            <person name="Bonito G."/>
        </authorList>
    </citation>
    <scope>NUCLEOTIDE SEQUENCE [LARGE SCALE GENOMIC DNA]</scope>
    <source>
        <strain evidence="1 2">AD045</strain>
    </source>
</reference>